<dbReference type="SUPFAM" id="SSF158221">
    <property type="entry name" value="YnzC-like"/>
    <property type="match status" value="1"/>
</dbReference>
<protein>
    <recommendedName>
        <fullName evidence="2">UPF0291 protein DID87_02405</fullName>
    </recommendedName>
</protein>
<dbReference type="PANTHER" id="PTHR37300:SF1">
    <property type="entry name" value="UPF0291 PROTEIN YNZC"/>
    <property type="match status" value="1"/>
</dbReference>
<comment type="caution">
    <text evidence="4">The sequence shown here is derived from an EMBL/GenBank/DDBJ whole genome shotgun (WGS) entry which is preliminary data.</text>
</comment>
<keyword evidence="1 2" id="KW-0963">Cytoplasm</keyword>
<dbReference type="Proteomes" id="UP000313312">
    <property type="component" value="Unassembled WGS sequence"/>
</dbReference>
<proteinExistence type="inferred from homology"/>
<dbReference type="OMA" id="KMARINE"/>
<feature type="region of interest" description="Disordered" evidence="3">
    <location>
        <begin position="61"/>
        <end position="83"/>
    </location>
</feature>
<evidence type="ECO:0000313" key="5">
    <source>
        <dbReference type="Proteomes" id="UP000313312"/>
    </source>
</evidence>
<evidence type="ECO:0000313" key="4">
    <source>
        <dbReference type="EMBL" id="TNK90800.1"/>
    </source>
</evidence>
<gene>
    <name evidence="4" type="ORF">DID87_02405</name>
</gene>
<evidence type="ECO:0000256" key="2">
    <source>
        <dbReference type="HAMAP-Rule" id="MF_01103"/>
    </source>
</evidence>
<reference evidence="4 5" key="1">
    <citation type="submission" date="2018-05" db="EMBL/GenBank/DDBJ databases">
        <title>Lactobacillus sanfranciscensis Ah4 draft denome sequence.</title>
        <authorList>
            <person name="Zhang G."/>
        </authorList>
    </citation>
    <scope>NUCLEOTIDE SEQUENCE [LARGE SCALE GENOMIC DNA]</scope>
    <source>
        <strain evidence="4 5">Ah4</strain>
    </source>
</reference>
<dbReference type="AlphaFoldDB" id="A0A5C4TK12"/>
<sequence length="83" mass="10067">MAEDPELKKIIPRINELAHKAKLQDLTDKEKEERDQLRKHYLKRFKSNFKSQIEMTQIYDKDGKEVTPEEVKEIQRKKNLRDN</sequence>
<dbReference type="RefSeq" id="WP_014082101.1">
    <property type="nucleotide sequence ID" value="NZ_BAAAXT010000002.1"/>
</dbReference>
<dbReference type="GO" id="GO:0005737">
    <property type="term" value="C:cytoplasm"/>
    <property type="evidence" value="ECO:0007669"/>
    <property type="project" value="UniProtKB-SubCell"/>
</dbReference>
<organism evidence="4 5">
    <name type="scientific">Fructilactobacillus sanfranciscensis</name>
    <name type="common">Lactobacillus sanfranciscensis</name>
    <dbReference type="NCBI Taxonomy" id="1625"/>
    <lineage>
        <taxon>Bacteria</taxon>
        <taxon>Bacillati</taxon>
        <taxon>Bacillota</taxon>
        <taxon>Bacilli</taxon>
        <taxon>Lactobacillales</taxon>
        <taxon>Lactobacillaceae</taxon>
        <taxon>Fructilactobacillus</taxon>
    </lineage>
</organism>
<evidence type="ECO:0000256" key="1">
    <source>
        <dbReference type="ARBA" id="ARBA00022490"/>
    </source>
</evidence>
<dbReference type="InterPro" id="IPR009242">
    <property type="entry name" value="DUF896"/>
</dbReference>
<dbReference type="EMBL" id="QFCR01000004">
    <property type="protein sequence ID" value="TNK90800.1"/>
    <property type="molecule type" value="Genomic_DNA"/>
</dbReference>
<comment type="subcellular location">
    <subcellularLocation>
        <location evidence="2">Cytoplasm</location>
    </subcellularLocation>
</comment>
<dbReference type="HAMAP" id="MF_01103">
    <property type="entry name" value="UPF0291"/>
    <property type="match status" value="1"/>
</dbReference>
<dbReference type="PANTHER" id="PTHR37300">
    <property type="entry name" value="UPF0291 PROTEIN CBO2609/CLC_2481"/>
    <property type="match status" value="1"/>
</dbReference>
<comment type="similarity">
    <text evidence="2">Belongs to the UPF0291 family.</text>
</comment>
<evidence type="ECO:0000256" key="3">
    <source>
        <dbReference type="SAM" id="MobiDB-lite"/>
    </source>
</evidence>
<accession>A0A5C4TK12</accession>
<dbReference type="Pfam" id="PF05979">
    <property type="entry name" value="DUF896"/>
    <property type="match status" value="1"/>
</dbReference>
<name>A0A5C4TK12_FRUSA</name>
<dbReference type="GeneID" id="93160719"/>
<dbReference type="Gene3D" id="1.10.287.540">
    <property type="entry name" value="Helix hairpin bin"/>
    <property type="match status" value="1"/>
</dbReference>